<dbReference type="GO" id="GO:0004803">
    <property type="term" value="F:transposase activity"/>
    <property type="evidence" value="ECO:0007669"/>
    <property type="project" value="InterPro"/>
</dbReference>
<gene>
    <name evidence="2" type="ORF">MNB_SUP05-SYMBIONT-4-1035</name>
</gene>
<dbReference type="EMBL" id="FPHY01000104">
    <property type="protein sequence ID" value="SFV86756.1"/>
    <property type="molecule type" value="Genomic_DNA"/>
</dbReference>
<reference evidence="2" key="1">
    <citation type="submission" date="2016-10" db="EMBL/GenBank/DDBJ databases">
        <authorList>
            <person name="de Groot N.N."/>
        </authorList>
    </citation>
    <scope>NUCLEOTIDE SEQUENCE</scope>
</reference>
<name>A0A1W1DZ62_9ZZZZ</name>
<dbReference type="AlphaFoldDB" id="A0A1W1DZ62"/>
<dbReference type="GO" id="GO:0006313">
    <property type="term" value="P:DNA transposition"/>
    <property type="evidence" value="ECO:0007669"/>
    <property type="project" value="InterPro"/>
</dbReference>
<evidence type="ECO:0000259" key="1">
    <source>
        <dbReference type="Pfam" id="PF01609"/>
    </source>
</evidence>
<dbReference type="GO" id="GO:0003677">
    <property type="term" value="F:DNA binding"/>
    <property type="evidence" value="ECO:0007669"/>
    <property type="project" value="InterPro"/>
</dbReference>
<protein>
    <submittedName>
        <fullName evidence="2">Mobile element protein</fullName>
    </submittedName>
</protein>
<proteinExistence type="predicted"/>
<feature type="domain" description="Transposase IS4-like" evidence="1">
    <location>
        <begin position="19"/>
        <end position="201"/>
    </location>
</feature>
<dbReference type="Pfam" id="PF01609">
    <property type="entry name" value="DDE_Tnp_1"/>
    <property type="match status" value="1"/>
</dbReference>
<sequence length="220" mass="25230">MEQINHHLTQNSIIVSLGSINIIDATVIEAKQCRKRKGKDGNNTQDCEAGYNVKTAADGKRKTTYGFKMHVNTDEDGFVKKMTYTPGNVHDSKEFDKLLVLEQAQDKLKTYGEVYADSAYANKNNDEKLGNQNNKVLHRAYRNRPLTKQQKQENKQRSSIRYIVERTFGLLKLHHGLGKARYLGLERNKVRAQLIAMSHNLKTGMNIFKQMRNLQDCCIQ</sequence>
<evidence type="ECO:0000313" key="2">
    <source>
        <dbReference type="EMBL" id="SFV86756.1"/>
    </source>
</evidence>
<accession>A0A1W1DZ62</accession>
<organism evidence="2">
    <name type="scientific">hydrothermal vent metagenome</name>
    <dbReference type="NCBI Taxonomy" id="652676"/>
    <lineage>
        <taxon>unclassified sequences</taxon>
        <taxon>metagenomes</taxon>
        <taxon>ecological metagenomes</taxon>
    </lineage>
</organism>
<dbReference type="PANTHER" id="PTHR35604">
    <property type="entry name" value="TRANSPOSASE INSH FOR INSERTION SEQUENCE ELEMENT IS5A-RELATED"/>
    <property type="match status" value="1"/>
</dbReference>
<dbReference type="PANTHER" id="PTHR35604:SF2">
    <property type="entry name" value="TRANSPOSASE INSH FOR INSERTION SEQUENCE ELEMENT IS5A-RELATED"/>
    <property type="match status" value="1"/>
</dbReference>
<dbReference type="InterPro" id="IPR002559">
    <property type="entry name" value="Transposase_11"/>
</dbReference>